<proteinExistence type="predicted"/>
<reference evidence="3" key="1">
    <citation type="journal article" date="2014" name="Science">
        <title>Ancient hybridizations among the ancestral genomes of bread wheat.</title>
        <authorList>
            <consortium name="International Wheat Genome Sequencing Consortium,"/>
            <person name="Marcussen T."/>
            <person name="Sandve S.R."/>
            <person name="Heier L."/>
            <person name="Spannagl M."/>
            <person name="Pfeifer M."/>
            <person name="Jakobsen K.S."/>
            <person name="Wulff B.B."/>
            <person name="Steuernagel B."/>
            <person name="Mayer K.F."/>
            <person name="Olsen O.A."/>
        </authorList>
    </citation>
    <scope>NUCLEOTIDE SEQUENCE [LARGE SCALE GENOMIC DNA]</scope>
    <source>
        <strain evidence="3">cv. AL8/78</strain>
    </source>
</reference>
<reference evidence="2" key="4">
    <citation type="submission" date="2019-03" db="UniProtKB">
        <authorList>
            <consortium name="EnsemblPlants"/>
        </authorList>
    </citation>
    <scope>IDENTIFICATION</scope>
</reference>
<dbReference type="EnsemblPlants" id="AET5Gv20595700.2">
    <property type="protein sequence ID" value="AET5Gv20595700.2"/>
    <property type="gene ID" value="AET5Gv20595700"/>
</dbReference>
<keyword evidence="3" id="KW-1185">Reference proteome</keyword>
<evidence type="ECO:0000313" key="2">
    <source>
        <dbReference type="EnsemblPlants" id="AET5Gv20595700.2"/>
    </source>
</evidence>
<accession>A0A453L202</accession>
<organism evidence="2 3">
    <name type="scientific">Aegilops tauschii subsp. strangulata</name>
    <name type="common">Goatgrass</name>
    <dbReference type="NCBI Taxonomy" id="200361"/>
    <lineage>
        <taxon>Eukaryota</taxon>
        <taxon>Viridiplantae</taxon>
        <taxon>Streptophyta</taxon>
        <taxon>Embryophyta</taxon>
        <taxon>Tracheophyta</taxon>
        <taxon>Spermatophyta</taxon>
        <taxon>Magnoliopsida</taxon>
        <taxon>Liliopsida</taxon>
        <taxon>Poales</taxon>
        <taxon>Poaceae</taxon>
        <taxon>BOP clade</taxon>
        <taxon>Pooideae</taxon>
        <taxon>Triticodae</taxon>
        <taxon>Triticeae</taxon>
        <taxon>Triticinae</taxon>
        <taxon>Aegilops</taxon>
    </lineage>
</organism>
<reference evidence="3" key="2">
    <citation type="journal article" date="2017" name="Nat. Plants">
        <title>The Aegilops tauschii genome reveals multiple impacts of transposons.</title>
        <authorList>
            <person name="Zhao G."/>
            <person name="Zou C."/>
            <person name="Li K."/>
            <person name="Wang K."/>
            <person name="Li T."/>
            <person name="Gao L."/>
            <person name="Zhang X."/>
            <person name="Wang H."/>
            <person name="Yang Z."/>
            <person name="Liu X."/>
            <person name="Jiang W."/>
            <person name="Mao L."/>
            <person name="Kong X."/>
            <person name="Jiao Y."/>
            <person name="Jia J."/>
        </authorList>
    </citation>
    <scope>NUCLEOTIDE SEQUENCE [LARGE SCALE GENOMIC DNA]</scope>
    <source>
        <strain evidence="3">cv. AL8/78</strain>
    </source>
</reference>
<dbReference type="AlphaFoldDB" id="A0A453L202"/>
<feature type="compositionally biased region" description="Gly residues" evidence="1">
    <location>
        <begin position="122"/>
        <end position="136"/>
    </location>
</feature>
<dbReference type="Proteomes" id="UP000015105">
    <property type="component" value="Chromosome 5D"/>
</dbReference>
<reference evidence="2" key="3">
    <citation type="journal article" date="2017" name="Nature">
        <title>Genome sequence of the progenitor of the wheat D genome Aegilops tauschii.</title>
        <authorList>
            <person name="Luo M.C."/>
            <person name="Gu Y.Q."/>
            <person name="Puiu D."/>
            <person name="Wang H."/>
            <person name="Twardziok S.O."/>
            <person name="Deal K.R."/>
            <person name="Huo N."/>
            <person name="Zhu T."/>
            <person name="Wang L."/>
            <person name="Wang Y."/>
            <person name="McGuire P.E."/>
            <person name="Liu S."/>
            <person name="Long H."/>
            <person name="Ramasamy R.K."/>
            <person name="Rodriguez J.C."/>
            <person name="Van S.L."/>
            <person name="Yuan L."/>
            <person name="Wang Z."/>
            <person name="Xia Z."/>
            <person name="Xiao L."/>
            <person name="Anderson O.D."/>
            <person name="Ouyang S."/>
            <person name="Liang Y."/>
            <person name="Zimin A.V."/>
            <person name="Pertea G."/>
            <person name="Qi P."/>
            <person name="Bennetzen J.L."/>
            <person name="Dai X."/>
            <person name="Dawson M.W."/>
            <person name="Muller H.G."/>
            <person name="Kugler K."/>
            <person name="Rivarola-Duarte L."/>
            <person name="Spannagl M."/>
            <person name="Mayer K.F.X."/>
            <person name="Lu F.H."/>
            <person name="Bevan M.W."/>
            <person name="Leroy P."/>
            <person name="Li P."/>
            <person name="You F.M."/>
            <person name="Sun Q."/>
            <person name="Liu Z."/>
            <person name="Lyons E."/>
            <person name="Wicker T."/>
            <person name="Salzberg S.L."/>
            <person name="Devos K.M."/>
            <person name="Dvorak J."/>
        </authorList>
    </citation>
    <scope>NUCLEOTIDE SEQUENCE [LARGE SCALE GENOMIC DNA]</scope>
    <source>
        <strain evidence="2">cv. AL8/78</strain>
    </source>
</reference>
<protein>
    <submittedName>
        <fullName evidence="2">Uncharacterized protein</fullName>
    </submittedName>
</protein>
<name>A0A453L202_AEGTS</name>
<dbReference type="Gramene" id="AET5Gv20595700.2">
    <property type="protein sequence ID" value="AET5Gv20595700.2"/>
    <property type="gene ID" value="AET5Gv20595700"/>
</dbReference>
<feature type="region of interest" description="Disordered" evidence="1">
    <location>
        <begin position="116"/>
        <end position="136"/>
    </location>
</feature>
<sequence length="136" mass="15414">CEYDNFAIIGLISMDHCTHRSEMYKTPKDRSETWNETTSFPSESSLFHVRRTQAPDREMPVRSAWHIHTCKITDEKDQSTNKRSTKNINRHACATLAPTDHKLIILEKKKEVIERRSVHGSAPGGRGVGLDGAGRV</sequence>
<reference evidence="2" key="5">
    <citation type="journal article" date="2021" name="G3 (Bethesda)">
        <title>Aegilops tauschii genome assembly Aet v5.0 features greater sequence contiguity and improved annotation.</title>
        <authorList>
            <person name="Wang L."/>
            <person name="Zhu T."/>
            <person name="Rodriguez J.C."/>
            <person name="Deal K.R."/>
            <person name="Dubcovsky J."/>
            <person name="McGuire P.E."/>
            <person name="Lux T."/>
            <person name="Spannagl M."/>
            <person name="Mayer K.F.X."/>
            <person name="Baldrich P."/>
            <person name="Meyers B.C."/>
            <person name="Huo N."/>
            <person name="Gu Y.Q."/>
            <person name="Zhou H."/>
            <person name="Devos K.M."/>
            <person name="Bennetzen J.L."/>
            <person name="Unver T."/>
            <person name="Budak H."/>
            <person name="Gulick P.J."/>
            <person name="Galiba G."/>
            <person name="Kalapos B."/>
            <person name="Nelson D.R."/>
            <person name="Li P."/>
            <person name="You F.M."/>
            <person name="Luo M.C."/>
            <person name="Dvorak J."/>
        </authorList>
    </citation>
    <scope>NUCLEOTIDE SEQUENCE [LARGE SCALE GENOMIC DNA]</scope>
    <source>
        <strain evidence="2">cv. AL8/78</strain>
    </source>
</reference>
<evidence type="ECO:0000313" key="3">
    <source>
        <dbReference type="Proteomes" id="UP000015105"/>
    </source>
</evidence>
<evidence type="ECO:0000256" key="1">
    <source>
        <dbReference type="SAM" id="MobiDB-lite"/>
    </source>
</evidence>